<reference evidence="2" key="1">
    <citation type="submission" date="2022-05" db="EMBL/GenBank/DDBJ databases">
        <authorList>
            <person name="Jo J.-H."/>
            <person name="Im W.-T."/>
        </authorList>
    </citation>
    <scope>NUCLEOTIDE SEQUENCE</scope>
    <source>
        <strain evidence="2">SE158</strain>
    </source>
</reference>
<dbReference type="Pfam" id="PF00106">
    <property type="entry name" value="adh_short"/>
    <property type="match status" value="1"/>
</dbReference>
<dbReference type="PANTHER" id="PTHR43431">
    <property type="entry name" value="OXIDOREDUCTASE, SHORT CHAIN DEHYDROGENASE/REDUCTASE FAMILY (AFU_ORTHOLOGUE AFUA_5G14000)"/>
    <property type="match status" value="1"/>
</dbReference>
<name>A0ABT0RKQ2_9SPHN</name>
<dbReference type="SUPFAM" id="SSF51735">
    <property type="entry name" value="NAD(P)-binding Rossmann-fold domains"/>
    <property type="match status" value="1"/>
</dbReference>
<dbReference type="PANTHER" id="PTHR43431:SF7">
    <property type="entry name" value="OXIDOREDUCTASE, SHORT CHAIN DEHYDROGENASE_REDUCTASE FAMILY (AFU_ORTHOLOGUE AFUA_5G14000)"/>
    <property type="match status" value="1"/>
</dbReference>
<dbReference type="SMART" id="SM00822">
    <property type="entry name" value="PKS_KR"/>
    <property type="match status" value="1"/>
</dbReference>
<dbReference type="InterPro" id="IPR036291">
    <property type="entry name" value="NAD(P)-bd_dom_sf"/>
</dbReference>
<gene>
    <name evidence="2" type="ORF">LZ536_04755</name>
</gene>
<feature type="domain" description="Ketoreductase" evidence="1">
    <location>
        <begin position="6"/>
        <end position="178"/>
    </location>
</feature>
<dbReference type="InterPro" id="IPR057326">
    <property type="entry name" value="KR_dom"/>
</dbReference>
<sequence>MNTNGQIAVVTGFSPGFGDAVARRFAQDGTTVVGLSRSPRPGLGSAARVLEVDLADVAAVAEAFALIDRDFGAVSTLVHNAAQFSRGAFLDTTPAEFERTWRASTLSAVNCCHQAIPRMLAQGGGTIILSGATASVRASAGFAPFTSAKFALRALAGSLAREFSAQNVHVVHAIIDGIIWSDVSKKRFDGLIEDQCINVDDIADAYWQLAIQPRSCWSHEVDFRPNAGKF</sequence>
<accession>A0ABT0RKQ2</accession>
<dbReference type="RefSeq" id="WP_249847153.1">
    <property type="nucleotide sequence ID" value="NZ_JAMGBD010000001.1"/>
</dbReference>
<dbReference type="EMBL" id="JAMGBD010000001">
    <property type="protein sequence ID" value="MCL6683214.1"/>
    <property type="molecule type" value="Genomic_DNA"/>
</dbReference>
<dbReference type="Gene3D" id="3.40.50.720">
    <property type="entry name" value="NAD(P)-binding Rossmann-like Domain"/>
    <property type="match status" value="1"/>
</dbReference>
<comment type="caution">
    <text evidence="2">The sequence shown here is derived from an EMBL/GenBank/DDBJ whole genome shotgun (WGS) entry which is preliminary data.</text>
</comment>
<proteinExistence type="predicted"/>
<evidence type="ECO:0000313" key="2">
    <source>
        <dbReference type="EMBL" id="MCL6683214.1"/>
    </source>
</evidence>
<evidence type="ECO:0000259" key="1">
    <source>
        <dbReference type="SMART" id="SM00822"/>
    </source>
</evidence>
<dbReference type="InterPro" id="IPR002347">
    <property type="entry name" value="SDR_fam"/>
</dbReference>
<evidence type="ECO:0000313" key="3">
    <source>
        <dbReference type="Proteomes" id="UP001165363"/>
    </source>
</evidence>
<dbReference type="Proteomes" id="UP001165363">
    <property type="component" value="Unassembled WGS sequence"/>
</dbReference>
<keyword evidence="3" id="KW-1185">Reference proteome</keyword>
<dbReference type="PRINTS" id="PR00081">
    <property type="entry name" value="GDHRDH"/>
</dbReference>
<organism evidence="2 3">
    <name type="scientific">Sphingomonas alba</name>
    <dbReference type="NCBI Taxonomy" id="2908208"/>
    <lineage>
        <taxon>Bacteria</taxon>
        <taxon>Pseudomonadati</taxon>
        <taxon>Pseudomonadota</taxon>
        <taxon>Alphaproteobacteria</taxon>
        <taxon>Sphingomonadales</taxon>
        <taxon>Sphingomonadaceae</taxon>
        <taxon>Sphingomonas</taxon>
    </lineage>
</organism>
<protein>
    <submittedName>
        <fullName evidence="2">SDR family NAD(P)-dependent oxidoreductase</fullName>
    </submittedName>
</protein>